<dbReference type="EMBL" id="CP000383">
    <property type="protein sequence ID" value="ABG59500.1"/>
    <property type="molecule type" value="Genomic_DNA"/>
</dbReference>
<dbReference type="Gene3D" id="2.40.128.140">
    <property type="entry name" value="Outer membrane protein"/>
    <property type="match status" value="1"/>
</dbReference>
<proteinExistence type="predicted"/>
<evidence type="ECO:0000313" key="2">
    <source>
        <dbReference type="Proteomes" id="UP000001822"/>
    </source>
</evidence>
<evidence type="ECO:0000313" key="1">
    <source>
        <dbReference type="EMBL" id="ABG59500.1"/>
    </source>
</evidence>
<gene>
    <name evidence="1" type="ordered locus">CHU_2237</name>
</gene>
<sequence length="307" mass="35417">MKVPVSLLLFLNLYVVFAQDILSPKYIKLNISNDLVDKTDYYYTSGLSLTFNHPFLRKNPFNKLIPSLPKASDKNYGLTLTQDIYTPSNVDTAGFIANDRPYVATLMLYMQKTSFQPGRRLRLHSGLGLGFIGNIALGEQAQNGFHNLINNNIYEGWYNQLDNKLLMNYEFELQKGLHVDKNNQFIGIIEAEAGNLRTNMGFGYLWRVGKLSPYFESYRYSKGMKKFYFSVFLDVKFKLILFDATIIQPSSLNRPTYTLNNFLFHSRAGVSIMYARFTILLIQNFLSPEFSTGFTHRYGSLQLAYRF</sequence>
<organism evidence="1 2">
    <name type="scientific">Cytophaga hutchinsonii (strain ATCC 33406 / DSM 1761 / CIP 103989 / NBRC 15051 / NCIMB 9469 / D465)</name>
    <dbReference type="NCBI Taxonomy" id="269798"/>
    <lineage>
        <taxon>Bacteria</taxon>
        <taxon>Pseudomonadati</taxon>
        <taxon>Bacteroidota</taxon>
        <taxon>Cytophagia</taxon>
        <taxon>Cytophagales</taxon>
        <taxon>Cytophagaceae</taxon>
        <taxon>Cytophaga</taxon>
    </lineage>
</organism>
<evidence type="ECO:0008006" key="3">
    <source>
        <dbReference type="Google" id="ProtNLM"/>
    </source>
</evidence>
<dbReference type="KEGG" id="chu:CHU_2237"/>
<protein>
    <recommendedName>
        <fullName evidence="3">Outer membrane protein</fullName>
    </recommendedName>
</protein>
<dbReference type="AlphaFoldDB" id="A0A6N4ST77"/>
<dbReference type="Pfam" id="PF09982">
    <property type="entry name" value="LpxR"/>
    <property type="match status" value="1"/>
</dbReference>
<dbReference type="RefSeq" id="WP_011585617.1">
    <property type="nucleotide sequence ID" value="NC_008255.1"/>
</dbReference>
<reference evidence="1 2" key="1">
    <citation type="journal article" date="2007" name="Appl. Environ. Microbiol.">
        <title>Genome sequence of the cellulolytic gliding bacterium Cytophaga hutchinsonii.</title>
        <authorList>
            <person name="Xie G."/>
            <person name="Bruce D.C."/>
            <person name="Challacombe J.F."/>
            <person name="Chertkov O."/>
            <person name="Detter J.C."/>
            <person name="Gilna P."/>
            <person name="Han C.S."/>
            <person name="Lucas S."/>
            <person name="Misra M."/>
            <person name="Myers G.L."/>
            <person name="Richardson P."/>
            <person name="Tapia R."/>
            <person name="Thayer N."/>
            <person name="Thompson L.S."/>
            <person name="Brettin T.S."/>
            <person name="Henrissat B."/>
            <person name="Wilson D.B."/>
            <person name="McBride M.J."/>
        </authorList>
    </citation>
    <scope>NUCLEOTIDE SEQUENCE [LARGE SCALE GENOMIC DNA]</scope>
    <source>
        <strain evidence="2">ATCC 33406 / DSM 1761 / CIP 103989 / NBRC 15051 / NCIMB 9469 / D465</strain>
    </source>
</reference>
<dbReference type="InterPro" id="IPR037107">
    <property type="entry name" value="Put_OMP_sf"/>
</dbReference>
<keyword evidence="2" id="KW-1185">Reference proteome</keyword>
<dbReference type="OrthoDB" id="622552at2"/>
<accession>A0A6N4ST77</accession>
<dbReference type="Proteomes" id="UP000001822">
    <property type="component" value="Chromosome"/>
</dbReference>
<dbReference type="InterPro" id="IPR018707">
    <property type="entry name" value="LpxR"/>
</dbReference>
<name>A0A6N4ST77_CYTH3</name>